<dbReference type="AlphaFoldDB" id="A0A3P7J012"/>
<accession>A0A3P7J012</accession>
<protein>
    <recommendedName>
        <fullName evidence="1">Amidase domain-containing protein</fullName>
    </recommendedName>
</protein>
<dbReference type="PANTHER" id="PTHR43372:SF4">
    <property type="entry name" value="FATTY-ACID AMIDE HYDROLASE 2"/>
    <property type="match status" value="1"/>
</dbReference>
<dbReference type="InterPro" id="IPR052739">
    <property type="entry name" value="FAAH2"/>
</dbReference>
<feature type="domain" description="Amidase" evidence="1">
    <location>
        <begin position="2"/>
        <end position="135"/>
    </location>
</feature>
<dbReference type="PANTHER" id="PTHR43372">
    <property type="entry name" value="FATTY-ACID AMIDE HYDROLASE"/>
    <property type="match status" value="1"/>
</dbReference>
<dbReference type="SUPFAM" id="SSF75304">
    <property type="entry name" value="Amidase signature (AS) enzymes"/>
    <property type="match status" value="1"/>
</dbReference>
<sequence>MQAAGAILLAITNVPEACYWVETSNGIYGKTSNPYDSRRTSGGSSGGEGALITAAGSVIGIGTDIAGSIRVPSFMNGIFGLIPTPGVVPLEGSLPFPVGYQTKMMRIGPMCRYIQDIPLMLEILGGEKAADLRLKTAVDFKKIRVFYMEGLEYVPSIHSL</sequence>
<evidence type="ECO:0000313" key="2">
    <source>
        <dbReference type="EMBL" id="VDM69787.1"/>
    </source>
</evidence>
<feature type="non-terminal residue" evidence="2">
    <location>
        <position position="160"/>
    </location>
</feature>
<keyword evidence="3" id="KW-1185">Reference proteome</keyword>
<name>A0A3P7J012_STRVU</name>
<evidence type="ECO:0000259" key="1">
    <source>
        <dbReference type="Pfam" id="PF01425"/>
    </source>
</evidence>
<dbReference type="OrthoDB" id="6428749at2759"/>
<dbReference type="GO" id="GO:0012505">
    <property type="term" value="C:endomembrane system"/>
    <property type="evidence" value="ECO:0007669"/>
    <property type="project" value="TreeGrafter"/>
</dbReference>
<dbReference type="EMBL" id="UYYB01013550">
    <property type="protein sequence ID" value="VDM69787.1"/>
    <property type="molecule type" value="Genomic_DNA"/>
</dbReference>
<reference evidence="2 3" key="1">
    <citation type="submission" date="2018-11" db="EMBL/GenBank/DDBJ databases">
        <authorList>
            <consortium name="Pathogen Informatics"/>
        </authorList>
    </citation>
    <scope>NUCLEOTIDE SEQUENCE [LARGE SCALE GENOMIC DNA]</scope>
</reference>
<dbReference type="Pfam" id="PF01425">
    <property type="entry name" value="Amidase"/>
    <property type="match status" value="1"/>
</dbReference>
<dbReference type="Proteomes" id="UP000270094">
    <property type="component" value="Unassembled WGS sequence"/>
</dbReference>
<organism evidence="2 3">
    <name type="scientific">Strongylus vulgaris</name>
    <name type="common">Blood worm</name>
    <dbReference type="NCBI Taxonomy" id="40348"/>
    <lineage>
        <taxon>Eukaryota</taxon>
        <taxon>Metazoa</taxon>
        <taxon>Ecdysozoa</taxon>
        <taxon>Nematoda</taxon>
        <taxon>Chromadorea</taxon>
        <taxon>Rhabditida</taxon>
        <taxon>Rhabditina</taxon>
        <taxon>Rhabditomorpha</taxon>
        <taxon>Strongyloidea</taxon>
        <taxon>Strongylidae</taxon>
        <taxon>Strongylus</taxon>
    </lineage>
</organism>
<proteinExistence type="predicted"/>
<gene>
    <name evidence="2" type="ORF">SVUK_LOCUS4785</name>
</gene>
<evidence type="ECO:0000313" key="3">
    <source>
        <dbReference type="Proteomes" id="UP000270094"/>
    </source>
</evidence>
<dbReference type="InterPro" id="IPR023631">
    <property type="entry name" value="Amidase_dom"/>
</dbReference>
<dbReference type="Gene3D" id="3.90.1300.10">
    <property type="entry name" value="Amidase signature (AS) domain"/>
    <property type="match status" value="1"/>
</dbReference>
<dbReference type="InterPro" id="IPR036928">
    <property type="entry name" value="AS_sf"/>
</dbReference>